<evidence type="ECO:0000313" key="4">
    <source>
        <dbReference type="Proteomes" id="UP000185944"/>
    </source>
</evidence>
<sequence length="396" mass="44687">MLKNMFIESMNQPITNWLNLNYTSSKDGSIPRCTIYQHYCEDFKREGIEPLNTAMFGKVIKMAFPFIRSRRLGNRGNSKYHYFGVAIRGSPLSMLSSEDSLSENSFLARYEGMQKEVLSRLLEKSYMPAYQELKEFWSECGPSLQLSKNVERMCVSVEKEMFAGLTRQYFSSEDIFVDGSVVIPSSASIVAAKTAAKTITILSIHVLSIIGNRCVAQRMESYKHHSMVLNSVANIYKSIGILEANHHMRDNLTELVSFMNTGMCVMREGVPLEKSHAIHACATSLISYFITASSFHDFISGVDEAVIAVLCKKERILYEEFFTYFSGLVQEIATADFAYCHLSIVLCTFFLEYFCIASSNAMHEPLFRTKAPSPLELSDKAASETKSFVSQIITQC</sequence>
<accession>A0A177EIC8</accession>
<evidence type="ECO:0000313" key="3">
    <source>
        <dbReference type="EMBL" id="OAG31687.1"/>
    </source>
</evidence>
<gene>
    <name evidence="3" type="ORF">NEDG_00162</name>
</gene>
<dbReference type="VEuPathDB" id="MicrosporidiaDB:NEDG_00162"/>
<dbReference type="SUPFAM" id="SSF46785">
    <property type="entry name" value="Winged helix' DNA-binding domain"/>
    <property type="match status" value="1"/>
</dbReference>
<organism evidence="3 4">
    <name type="scientific">Nematocida displodere</name>
    <dbReference type="NCBI Taxonomy" id="1805483"/>
    <lineage>
        <taxon>Eukaryota</taxon>
        <taxon>Fungi</taxon>
        <taxon>Fungi incertae sedis</taxon>
        <taxon>Microsporidia</taxon>
        <taxon>Nematocida</taxon>
    </lineage>
</organism>
<dbReference type="GeneID" id="93646512"/>
<dbReference type="GO" id="GO:0000978">
    <property type="term" value="F:RNA polymerase II cis-regulatory region sequence-specific DNA binding"/>
    <property type="evidence" value="ECO:0007669"/>
    <property type="project" value="TreeGrafter"/>
</dbReference>
<dbReference type="EMBL" id="LTDL01000014">
    <property type="protein sequence ID" value="OAG31687.1"/>
    <property type="molecule type" value="Genomic_DNA"/>
</dbReference>
<dbReference type="Gene3D" id="1.10.10.10">
    <property type="entry name" value="Winged helix-like DNA-binding domain superfamily/Winged helix DNA-binding domain"/>
    <property type="match status" value="1"/>
</dbReference>
<dbReference type="InterPro" id="IPR039779">
    <property type="entry name" value="RFX-like"/>
</dbReference>
<dbReference type="InterPro" id="IPR036390">
    <property type="entry name" value="WH_DNA-bd_sf"/>
</dbReference>
<dbReference type="InterPro" id="IPR003150">
    <property type="entry name" value="DNA-bd_RFX"/>
</dbReference>
<dbReference type="PROSITE" id="PS51526">
    <property type="entry name" value="RFX_DBD"/>
    <property type="match status" value="1"/>
</dbReference>
<evidence type="ECO:0000256" key="1">
    <source>
        <dbReference type="ARBA" id="ARBA00023125"/>
    </source>
</evidence>
<evidence type="ECO:0000259" key="2">
    <source>
        <dbReference type="PROSITE" id="PS51526"/>
    </source>
</evidence>
<keyword evidence="4" id="KW-1185">Reference proteome</keyword>
<dbReference type="GO" id="GO:0000981">
    <property type="term" value="F:DNA-binding transcription factor activity, RNA polymerase II-specific"/>
    <property type="evidence" value="ECO:0007669"/>
    <property type="project" value="TreeGrafter"/>
</dbReference>
<reference evidence="3 4" key="1">
    <citation type="submission" date="2016-02" db="EMBL/GenBank/DDBJ databases">
        <title>Discovery of a natural microsporidian pathogen with a broad tissue tropism in Caenorhabditis elegans.</title>
        <authorList>
            <person name="Luallen R.J."/>
            <person name="Reinke A.W."/>
            <person name="Tong L."/>
            <person name="Botts M.R."/>
            <person name="Felix M.-A."/>
            <person name="Troemel E.R."/>
        </authorList>
    </citation>
    <scope>NUCLEOTIDE SEQUENCE [LARGE SCALE GENOMIC DNA]</scope>
    <source>
        <strain evidence="3 4">JUm2807</strain>
    </source>
</reference>
<dbReference type="STRING" id="1805483.A0A177EIC8"/>
<dbReference type="FunFam" id="1.10.10.10:FF:000422">
    <property type="entry name" value="DNA-binding protein RFX7"/>
    <property type="match status" value="1"/>
</dbReference>
<dbReference type="AlphaFoldDB" id="A0A177EIC8"/>
<name>A0A177EIC8_9MICR</name>
<keyword evidence="1" id="KW-0238">DNA-binding</keyword>
<protein>
    <recommendedName>
        <fullName evidence="2">RFX-type winged-helix domain-containing protein</fullName>
    </recommendedName>
</protein>
<comment type="caution">
    <text evidence="3">The sequence shown here is derived from an EMBL/GenBank/DDBJ whole genome shotgun (WGS) entry which is preliminary data.</text>
</comment>
<feature type="domain" description="RFX-type winged-helix" evidence="2">
    <location>
        <begin position="14"/>
        <end position="89"/>
    </location>
</feature>
<dbReference type="PANTHER" id="PTHR12619:SF5">
    <property type="entry name" value="TRANSCRIPTION FACTOR RFX4"/>
    <property type="match status" value="1"/>
</dbReference>
<dbReference type="RefSeq" id="XP_067545288.1">
    <property type="nucleotide sequence ID" value="XM_067687580.1"/>
</dbReference>
<dbReference type="Pfam" id="PF02257">
    <property type="entry name" value="RFX_DNA_binding"/>
    <property type="match status" value="1"/>
</dbReference>
<dbReference type="OrthoDB" id="10056949at2759"/>
<dbReference type="InterPro" id="IPR036388">
    <property type="entry name" value="WH-like_DNA-bd_sf"/>
</dbReference>
<proteinExistence type="predicted"/>
<dbReference type="PANTHER" id="PTHR12619">
    <property type="entry name" value="RFX TRANSCRIPTION FACTOR FAMILY"/>
    <property type="match status" value="1"/>
</dbReference>
<dbReference type="Proteomes" id="UP000185944">
    <property type="component" value="Unassembled WGS sequence"/>
</dbReference>